<evidence type="ECO:0000256" key="10">
    <source>
        <dbReference type="PROSITE-ProRule" id="PRU00076"/>
    </source>
</evidence>
<dbReference type="PROSITE" id="PS50026">
    <property type="entry name" value="EGF_3"/>
    <property type="match status" value="1"/>
</dbReference>
<reference evidence="15" key="2">
    <citation type="submission" date="2025-08" db="UniProtKB">
        <authorList>
            <consortium name="Ensembl"/>
        </authorList>
    </citation>
    <scope>IDENTIFICATION</scope>
</reference>
<dbReference type="SUPFAM" id="SSF56436">
    <property type="entry name" value="C-type lectin-like"/>
    <property type="match status" value="1"/>
</dbReference>
<dbReference type="Pfam" id="PF00059">
    <property type="entry name" value="Lectin_C"/>
    <property type="match status" value="1"/>
</dbReference>
<evidence type="ECO:0000256" key="2">
    <source>
        <dbReference type="ARBA" id="ARBA00022536"/>
    </source>
</evidence>
<keyword evidence="4" id="KW-0812">Transmembrane</keyword>
<comment type="caution">
    <text evidence="10">Lacks conserved residue(s) required for the propagation of feature annotation.</text>
</comment>
<evidence type="ECO:0000256" key="6">
    <source>
        <dbReference type="ARBA" id="ARBA00022734"/>
    </source>
</evidence>
<dbReference type="PROSITE" id="PS50041">
    <property type="entry name" value="C_TYPE_LECTIN_2"/>
    <property type="match status" value="1"/>
</dbReference>
<dbReference type="InterPro" id="IPR051505">
    <property type="entry name" value="C-type_lectin_domain"/>
</dbReference>
<feature type="disulfide bond" evidence="10">
    <location>
        <begin position="291"/>
        <end position="301"/>
    </location>
</feature>
<evidence type="ECO:0000256" key="1">
    <source>
        <dbReference type="ARBA" id="ARBA00004479"/>
    </source>
</evidence>
<dbReference type="PROSITE" id="PS00010">
    <property type="entry name" value="ASX_HYDROXYL"/>
    <property type="match status" value="1"/>
</dbReference>
<protein>
    <recommendedName>
        <fullName evidence="17">C-type lectin domain-containing protein</fullName>
    </recommendedName>
</protein>
<keyword evidence="8" id="KW-0472">Membrane</keyword>
<evidence type="ECO:0000256" key="5">
    <source>
        <dbReference type="ARBA" id="ARBA00022729"/>
    </source>
</evidence>
<dbReference type="InterPro" id="IPR000742">
    <property type="entry name" value="EGF"/>
</dbReference>
<dbReference type="InterPro" id="IPR001304">
    <property type="entry name" value="C-type_lectin-like"/>
</dbReference>
<evidence type="ECO:0008006" key="17">
    <source>
        <dbReference type="Google" id="ProtNLM"/>
    </source>
</evidence>
<sequence length="353" mass="37663">MASWSWACLWTSLSAVLSSGAAQPPYYRLLQNQVGFQQAAEACSPGLLASLATQQEKDQVLDLISRSVSPPIHTNLTFWVGLRKANNECMVPVLPLRGFKWTSDGSDVTQVSRWAEEPAHTCTSVLCAALTLRVNGSALAGWGLISVGCKSRHPFICKQKEPPAPTGPGLEPTSAEAEPHPPSPTPDPQEPEGPVSRPDSFNGSQQDPGPGRCPLPSSSVTRSLIPDPIDPGRIQVECWTAEVLVEVRCSGQPRLWRLLDGSVVNFSSVCVPCEDGFQKSSWGMCEDVDECQTGAPCRRSCLNTPGSYRCVCTDETGAVVSEDSSTCKDAAGDPNRGAGAGLLVPVLVALAYW</sequence>
<feature type="signal peptide" evidence="12">
    <location>
        <begin position="1"/>
        <end position="22"/>
    </location>
</feature>
<dbReference type="Pfam" id="PF07645">
    <property type="entry name" value="EGF_CA"/>
    <property type="match status" value="1"/>
</dbReference>
<organism evidence="15 16">
    <name type="scientific">Tetraodon nigroviridis</name>
    <name type="common">Spotted green pufferfish</name>
    <name type="synonym">Chelonodon nigroviridis</name>
    <dbReference type="NCBI Taxonomy" id="99883"/>
    <lineage>
        <taxon>Eukaryota</taxon>
        <taxon>Metazoa</taxon>
        <taxon>Chordata</taxon>
        <taxon>Craniata</taxon>
        <taxon>Vertebrata</taxon>
        <taxon>Euteleostomi</taxon>
        <taxon>Actinopterygii</taxon>
        <taxon>Neopterygii</taxon>
        <taxon>Teleostei</taxon>
        <taxon>Neoteleostei</taxon>
        <taxon>Acanthomorphata</taxon>
        <taxon>Eupercaria</taxon>
        <taxon>Tetraodontiformes</taxon>
        <taxon>Tetradontoidea</taxon>
        <taxon>Tetraodontidae</taxon>
        <taxon>Tetraodon</taxon>
    </lineage>
</organism>
<reference evidence="16" key="1">
    <citation type="journal article" date="2004" name="Nature">
        <title>Genome duplication in the teleost fish Tetraodon nigroviridis reveals the early vertebrate proto-karyotype.</title>
        <authorList>
            <person name="Jaillon O."/>
            <person name="Aury J.-M."/>
            <person name="Brunet F."/>
            <person name="Petit J.-L."/>
            <person name="Stange-Thomann N."/>
            <person name="Mauceli E."/>
            <person name="Bouneau L."/>
            <person name="Fischer C."/>
            <person name="Ozouf-Costaz C."/>
            <person name="Bernot A."/>
            <person name="Nicaud S."/>
            <person name="Jaffe D."/>
            <person name="Fisher S."/>
            <person name="Lutfalla G."/>
            <person name="Dossat C."/>
            <person name="Segurens B."/>
            <person name="Dasilva C."/>
            <person name="Salanoubat M."/>
            <person name="Levy M."/>
            <person name="Boudet N."/>
            <person name="Castellano S."/>
            <person name="Anthouard V."/>
            <person name="Jubin C."/>
            <person name="Castelli V."/>
            <person name="Katinka M."/>
            <person name="Vacherie B."/>
            <person name="Biemont C."/>
            <person name="Skalli Z."/>
            <person name="Cattolico L."/>
            <person name="Poulain J."/>
            <person name="De Berardinis V."/>
            <person name="Cruaud C."/>
            <person name="Duprat S."/>
            <person name="Brottier P."/>
            <person name="Coutanceau J.-P."/>
            <person name="Gouzy J."/>
            <person name="Parra G."/>
            <person name="Lardier G."/>
            <person name="Chapple C."/>
            <person name="McKernan K.J."/>
            <person name="McEwan P."/>
            <person name="Bosak S."/>
            <person name="Kellis M."/>
            <person name="Volff J.-N."/>
            <person name="Guigo R."/>
            <person name="Zody M.C."/>
            <person name="Mesirov J."/>
            <person name="Lindblad-Toh K."/>
            <person name="Birren B."/>
            <person name="Nusbaum C."/>
            <person name="Kahn D."/>
            <person name="Robinson-Rechavi M."/>
            <person name="Laudet V."/>
            <person name="Schachter V."/>
            <person name="Quetier F."/>
            <person name="Saurin W."/>
            <person name="Scarpelli C."/>
            <person name="Wincker P."/>
            <person name="Lander E.S."/>
            <person name="Weissenbach J."/>
            <person name="Roest Crollius H."/>
        </authorList>
    </citation>
    <scope>NUCLEOTIDE SEQUENCE [LARGE SCALE GENOMIC DNA]</scope>
</reference>
<comment type="subcellular location">
    <subcellularLocation>
        <location evidence="1">Membrane</location>
        <topology evidence="1">Single-pass type I membrane protein</topology>
    </subcellularLocation>
</comment>
<dbReference type="OMA" id="GEPTVWR"/>
<dbReference type="AlphaFoldDB" id="H3C724"/>
<keyword evidence="2 10" id="KW-0245">EGF-like domain</keyword>
<dbReference type="PROSITE" id="PS01187">
    <property type="entry name" value="EGF_CA"/>
    <property type="match status" value="1"/>
</dbReference>
<feature type="domain" description="C-type lectin" evidence="14">
    <location>
        <begin position="27"/>
        <end position="158"/>
    </location>
</feature>
<evidence type="ECO:0000259" key="13">
    <source>
        <dbReference type="PROSITE" id="PS50026"/>
    </source>
</evidence>
<keyword evidence="9 10" id="KW-1015">Disulfide bond</keyword>
<feature type="chain" id="PRO_5003581886" description="C-type lectin domain-containing protein" evidence="12">
    <location>
        <begin position="23"/>
        <end position="353"/>
    </location>
</feature>
<evidence type="ECO:0000256" key="3">
    <source>
        <dbReference type="ARBA" id="ARBA00022553"/>
    </source>
</evidence>
<dbReference type="InterPro" id="IPR016186">
    <property type="entry name" value="C-type_lectin-like/link_sf"/>
</dbReference>
<evidence type="ECO:0000256" key="9">
    <source>
        <dbReference type="ARBA" id="ARBA00023157"/>
    </source>
</evidence>
<dbReference type="GO" id="GO:0030246">
    <property type="term" value="F:carbohydrate binding"/>
    <property type="evidence" value="ECO:0007669"/>
    <property type="project" value="UniProtKB-KW"/>
</dbReference>
<dbReference type="GO" id="GO:0016020">
    <property type="term" value="C:membrane"/>
    <property type="evidence" value="ECO:0007669"/>
    <property type="project" value="UniProtKB-SubCell"/>
</dbReference>
<dbReference type="SUPFAM" id="SSF57196">
    <property type="entry name" value="EGF/Laminin"/>
    <property type="match status" value="1"/>
</dbReference>
<dbReference type="Proteomes" id="UP000007303">
    <property type="component" value="Unassembled WGS sequence"/>
</dbReference>
<reference evidence="15" key="3">
    <citation type="submission" date="2025-09" db="UniProtKB">
        <authorList>
            <consortium name="Ensembl"/>
        </authorList>
    </citation>
    <scope>IDENTIFICATION</scope>
</reference>
<dbReference type="InterPro" id="IPR001881">
    <property type="entry name" value="EGF-like_Ca-bd_dom"/>
</dbReference>
<dbReference type="Ensembl" id="ENSTNIT00000004177.1">
    <property type="protein sequence ID" value="ENSTNIP00000004045.1"/>
    <property type="gene ID" value="ENSTNIG00000000952.1"/>
</dbReference>
<name>H3C724_TETNG</name>
<dbReference type="Gene3D" id="2.10.25.10">
    <property type="entry name" value="Laminin"/>
    <property type="match status" value="1"/>
</dbReference>
<feature type="domain" description="EGF-like" evidence="13">
    <location>
        <begin position="287"/>
        <end position="322"/>
    </location>
</feature>
<keyword evidence="6" id="KW-0430">Lectin</keyword>
<feature type="region of interest" description="Disordered" evidence="11">
    <location>
        <begin position="158"/>
        <end position="226"/>
    </location>
</feature>
<dbReference type="InterPro" id="IPR016187">
    <property type="entry name" value="CTDL_fold"/>
</dbReference>
<accession>H3C724</accession>
<dbReference type="Gene3D" id="3.10.100.10">
    <property type="entry name" value="Mannose-Binding Protein A, subunit A"/>
    <property type="match status" value="1"/>
</dbReference>
<evidence type="ECO:0000313" key="15">
    <source>
        <dbReference type="Ensembl" id="ENSTNIP00000004045.1"/>
    </source>
</evidence>
<dbReference type="SMART" id="SM00034">
    <property type="entry name" value="CLECT"/>
    <property type="match status" value="1"/>
</dbReference>
<evidence type="ECO:0000256" key="7">
    <source>
        <dbReference type="ARBA" id="ARBA00022989"/>
    </source>
</evidence>
<evidence type="ECO:0000256" key="11">
    <source>
        <dbReference type="SAM" id="MobiDB-lite"/>
    </source>
</evidence>
<dbReference type="CDD" id="cd00054">
    <property type="entry name" value="EGF_CA"/>
    <property type="match status" value="1"/>
</dbReference>
<evidence type="ECO:0000256" key="12">
    <source>
        <dbReference type="SAM" id="SignalP"/>
    </source>
</evidence>
<keyword evidence="5 12" id="KW-0732">Signal</keyword>
<dbReference type="GO" id="GO:0005509">
    <property type="term" value="F:calcium ion binding"/>
    <property type="evidence" value="ECO:0007669"/>
    <property type="project" value="InterPro"/>
</dbReference>
<dbReference type="InterPro" id="IPR000152">
    <property type="entry name" value="EGF-type_Asp/Asn_hydroxyl_site"/>
</dbReference>
<dbReference type="SMART" id="SM00179">
    <property type="entry name" value="EGF_CA"/>
    <property type="match status" value="1"/>
</dbReference>
<evidence type="ECO:0000256" key="4">
    <source>
        <dbReference type="ARBA" id="ARBA00022692"/>
    </source>
</evidence>
<dbReference type="GeneTree" id="ENSGT01030000234930"/>
<proteinExistence type="predicted"/>
<keyword evidence="7" id="KW-1133">Transmembrane helix</keyword>
<dbReference type="HOGENOM" id="CLU_066657_0_0_1"/>
<keyword evidence="3" id="KW-0597">Phosphoprotein</keyword>
<evidence type="ECO:0000259" key="14">
    <source>
        <dbReference type="PROSITE" id="PS50041"/>
    </source>
</evidence>
<dbReference type="InParanoid" id="H3C724"/>
<dbReference type="PANTHER" id="PTHR14789">
    <property type="entry name" value="CHONDROLECTIN VARIANT CHODLFDELTAE"/>
    <property type="match status" value="1"/>
</dbReference>
<dbReference type="PANTHER" id="PTHR14789:SF8">
    <property type="entry name" value="C-TYPE LECTIN DOMAIN FAMILY 14 MEMBER A PRECURSOR-RELATED"/>
    <property type="match status" value="1"/>
</dbReference>
<keyword evidence="16" id="KW-1185">Reference proteome</keyword>
<evidence type="ECO:0000313" key="16">
    <source>
        <dbReference type="Proteomes" id="UP000007303"/>
    </source>
</evidence>
<dbReference type="InterPro" id="IPR049883">
    <property type="entry name" value="NOTCH1_EGF-like"/>
</dbReference>
<dbReference type="InterPro" id="IPR018097">
    <property type="entry name" value="EGF_Ca-bd_CS"/>
</dbReference>
<evidence type="ECO:0000256" key="8">
    <source>
        <dbReference type="ARBA" id="ARBA00023136"/>
    </source>
</evidence>